<dbReference type="Proteomes" id="UP001596302">
    <property type="component" value="Unassembled WGS sequence"/>
</dbReference>
<dbReference type="InterPro" id="IPR053158">
    <property type="entry name" value="CapK_Type1_Caps_Biosynth"/>
</dbReference>
<comment type="caution">
    <text evidence="1">The sequence shown here is derived from an EMBL/GenBank/DDBJ whole genome shotgun (WGS) entry which is preliminary data.</text>
</comment>
<organism evidence="1 2">
    <name type="scientific">Pseudonocardia hispaniensis</name>
    <dbReference type="NCBI Taxonomy" id="904933"/>
    <lineage>
        <taxon>Bacteria</taxon>
        <taxon>Bacillati</taxon>
        <taxon>Actinomycetota</taxon>
        <taxon>Actinomycetes</taxon>
        <taxon>Pseudonocardiales</taxon>
        <taxon>Pseudonocardiaceae</taxon>
        <taxon>Pseudonocardia</taxon>
    </lineage>
</organism>
<dbReference type="GO" id="GO:0016874">
    <property type="term" value="F:ligase activity"/>
    <property type="evidence" value="ECO:0007669"/>
    <property type="project" value="UniProtKB-KW"/>
</dbReference>
<dbReference type="RefSeq" id="WP_379587435.1">
    <property type="nucleotide sequence ID" value="NZ_JBHSQW010000044.1"/>
</dbReference>
<dbReference type="SUPFAM" id="SSF56801">
    <property type="entry name" value="Acetyl-CoA synthetase-like"/>
    <property type="match status" value="1"/>
</dbReference>
<evidence type="ECO:0000313" key="1">
    <source>
        <dbReference type="EMBL" id="MFC5996655.1"/>
    </source>
</evidence>
<sequence length="461" mass="49494">MPATTTARSFQVLRDELQTALLERYPELIGRMGWDRARIVAHQRVRLRALLAHAATHSPFHARRLRGIDLQTVDPEDLCALPVMTKSEMMHELDDVFTDRRLSGRLVEEALAATRDEPVPILGEYVAFGSGGSSGQRGVFVYDRDWTVQQVGSITRGLVTRIAATGGPPPGGLPAAVVAASSAIHQTGAAPALTAGGKLPFRFRPVPVTLPLPQIVERLNALQAPVLLGYPTILARLAAEQRAGRLRIAPMSLTCSSETCTPELRSAITAGFGVPLIDTFASTEGLVGSSPPGEETIVFAEDGCVIELVDDHDRPVPPGTPSAKVLVTNLHNRVQPLIRYELTDRFVAEPPAAGHGHLRARVQGRSDEVFRYGGVSIHPLAMRSILVQAPEVLEYQVRQTPEGIDVTAVAGPGLDVAGLRHRLAAALAGSGLARPQVVVRPAPSVERHPETGKLCRFIPLP</sequence>
<name>A0ABW1J825_9PSEU</name>
<reference evidence="2" key="1">
    <citation type="journal article" date="2019" name="Int. J. Syst. Evol. Microbiol.">
        <title>The Global Catalogue of Microorganisms (GCM) 10K type strain sequencing project: providing services to taxonomists for standard genome sequencing and annotation.</title>
        <authorList>
            <consortium name="The Broad Institute Genomics Platform"/>
            <consortium name="The Broad Institute Genome Sequencing Center for Infectious Disease"/>
            <person name="Wu L."/>
            <person name="Ma J."/>
        </authorList>
    </citation>
    <scope>NUCLEOTIDE SEQUENCE [LARGE SCALE GENOMIC DNA]</scope>
    <source>
        <strain evidence="2">CCM 8391</strain>
    </source>
</reference>
<dbReference type="PANTHER" id="PTHR36932:SF1">
    <property type="entry name" value="CAPSULAR POLYSACCHARIDE BIOSYNTHESIS PROTEIN"/>
    <property type="match status" value="1"/>
</dbReference>
<protein>
    <submittedName>
        <fullName evidence="1">Phenylacetate--CoA ligase family protein</fullName>
    </submittedName>
</protein>
<keyword evidence="2" id="KW-1185">Reference proteome</keyword>
<accession>A0ABW1J825</accession>
<keyword evidence="1" id="KW-0436">Ligase</keyword>
<evidence type="ECO:0000313" key="2">
    <source>
        <dbReference type="Proteomes" id="UP001596302"/>
    </source>
</evidence>
<dbReference type="PANTHER" id="PTHR36932">
    <property type="entry name" value="CAPSULAR POLYSACCHARIDE BIOSYNTHESIS PROTEIN"/>
    <property type="match status" value="1"/>
</dbReference>
<dbReference type="EMBL" id="JBHSQW010000044">
    <property type="protein sequence ID" value="MFC5996655.1"/>
    <property type="molecule type" value="Genomic_DNA"/>
</dbReference>
<dbReference type="InterPro" id="IPR042099">
    <property type="entry name" value="ANL_N_sf"/>
</dbReference>
<proteinExistence type="predicted"/>
<gene>
    <name evidence="1" type="ORF">ACFQE5_20820</name>
</gene>
<dbReference type="Gene3D" id="3.40.50.12780">
    <property type="entry name" value="N-terminal domain of ligase-like"/>
    <property type="match status" value="1"/>
</dbReference>